<name>E6UKP7_RUMA7</name>
<sequence length="61" mass="6843">MTNEKLRYQMILAGVSLTELAEKMGITDEEMVAKMNTEMSVMEKFKVASAISDIIVERGDD</sequence>
<reference evidence="2" key="1">
    <citation type="journal article" date="2011" name="J. Bacteriol.">
        <title>Complete genome of the cellulolytic ruminal bacterium Ruminococcus albus 7.</title>
        <authorList>
            <person name="Suen G."/>
            <person name="Stevenson D.M."/>
            <person name="Bruce D.C."/>
            <person name="Chertkov O."/>
            <person name="Copeland A."/>
            <person name="Cheng J.F."/>
            <person name="Detter C."/>
            <person name="Detter J.C."/>
            <person name="Goodwin L.A."/>
            <person name="Han C.S."/>
            <person name="Hauser L.J."/>
            <person name="Ivanova N.N."/>
            <person name="Kyrpides N.C."/>
            <person name="Land M.L."/>
            <person name="Lapidus A."/>
            <person name="Lucas S."/>
            <person name="Ovchinnikova G."/>
            <person name="Pitluck S."/>
            <person name="Tapia R."/>
            <person name="Woyke T."/>
            <person name="Boyum J."/>
            <person name="Mead D."/>
            <person name="Weimer P.J."/>
        </authorList>
    </citation>
    <scope>NUCLEOTIDE SEQUENCE [LARGE SCALE GENOMIC DNA]</scope>
    <source>
        <strain evidence="2">ATCC 27210 / DSM 20455 / JCM 14654 / NCDO 2250 / 7</strain>
        <plasmid evidence="2">pRUMAL02</plasmid>
    </source>
</reference>
<dbReference type="AlphaFoldDB" id="E6UKP7"/>
<evidence type="ECO:0000313" key="2">
    <source>
        <dbReference type="Proteomes" id="UP000006919"/>
    </source>
</evidence>
<evidence type="ECO:0000313" key="1">
    <source>
        <dbReference type="EMBL" id="ADU24243.1"/>
    </source>
</evidence>
<dbReference type="EMBL" id="CP002405">
    <property type="protein sequence ID" value="ADU24243.1"/>
    <property type="molecule type" value="Genomic_DNA"/>
</dbReference>
<dbReference type="RefSeq" id="WP_013483784.1">
    <property type="nucleotide sequence ID" value="NC_014825.1"/>
</dbReference>
<accession>E6UKP7</accession>
<organism evidence="1 2">
    <name type="scientific">Ruminococcus albus (strain ATCC 27210 / DSM 20455 / JCM 14654 / NCDO 2250 / 7)</name>
    <dbReference type="NCBI Taxonomy" id="697329"/>
    <lineage>
        <taxon>Bacteria</taxon>
        <taxon>Bacillati</taxon>
        <taxon>Bacillota</taxon>
        <taxon>Clostridia</taxon>
        <taxon>Eubacteriales</taxon>
        <taxon>Oscillospiraceae</taxon>
        <taxon>Ruminococcus</taxon>
    </lineage>
</organism>
<gene>
    <name evidence="1" type="ordered locus">Rumal_3813</name>
</gene>
<dbReference type="Proteomes" id="UP000006919">
    <property type="component" value="Plasmid pRUMAL02"/>
</dbReference>
<geneLocation type="plasmid" evidence="1 2">
    <name>pRUMAL02</name>
</geneLocation>
<keyword evidence="1" id="KW-0614">Plasmid</keyword>
<proteinExistence type="predicted"/>
<dbReference type="KEGG" id="ral:Rumal_3813"/>
<dbReference type="HOGENOM" id="CLU_2919950_0_0_9"/>
<protein>
    <submittedName>
        <fullName evidence="1">Uncharacterized protein</fullName>
    </submittedName>
</protein>
<dbReference type="OrthoDB" id="1830233at2"/>